<name>A0A0E0E282_9ORYZ</name>
<evidence type="ECO:0000313" key="1">
    <source>
        <dbReference type="EnsemblPlants" id="OMERI06G17030.1"/>
    </source>
</evidence>
<proteinExistence type="predicted"/>
<sequence>MFARENLPIKSGRIYLGQPKLVEGFYPLDLLFPFSLNQSVKLGIKMIGEDHRHHRQL</sequence>
<keyword evidence="2" id="KW-1185">Reference proteome</keyword>
<protein>
    <submittedName>
        <fullName evidence="1">Uncharacterized protein</fullName>
    </submittedName>
</protein>
<organism evidence="1">
    <name type="scientific">Oryza meridionalis</name>
    <dbReference type="NCBI Taxonomy" id="40149"/>
    <lineage>
        <taxon>Eukaryota</taxon>
        <taxon>Viridiplantae</taxon>
        <taxon>Streptophyta</taxon>
        <taxon>Embryophyta</taxon>
        <taxon>Tracheophyta</taxon>
        <taxon>Spermatophyta</taxon>
        <taxon>Magnoliopsida</taxon>
        <taxon>Liliopsida</taxon>
        <taxon>Poales</taxon>
        <taxon>Poaceae</taxon>
        <taxon>BOP clade</taxon>
        <taxon>Oryzoideae</taxon>
        <taxon>Oryzeae</taxon>
        <taxon>Oryzinae</taxon>
        <taxon>Oryza</taxon>
    </lineage>
</organism>
<dbReference type="HOGENOM" id="CLU_2999799_0_0_1"/>
<evidence type="ECO:0000313" key="2">
    <source>
        <dbReference type="Proteomes" id="UP000008021"/>
    </source>
</evidence>
<dbReference type="AlphaFoldDB" id="A0A0E0E282"/>
<dbReference type="Proteomes" id="UP000008021">
    <property type="component" value="Chromosome 6"/>
</dbReference>
<reference evidence="1" key="2">
    <citation type="submission" date="2018-05" db="EMBL/GenBank/DDBJ databases">
        <title>OmerRS3 (Oryza meridionalis Reference Sequence Version 3).</title>
        <authorList>
            <person name="Zhang J."/>
            <person name="Kudrna D."/>
            <person name="Lee S."/>
            <person name="Talag J."/>
            <person name="Welchert J."/>
            <person name="Wing R.A."/>
        </authorList>
    </citation>
    <scope>NUCLEOTIDE SEQUENCE [LARGE SCALE GENOMIC DNA]</scope>
    <source>
        <strain evidence="1">cv. OR44</strain>
    </source>
</reference>
<dbReference type="Gramene" id="OMERI06G17030.1">
    <property type="protein sequence ID" value="OMERI06G17030.1"/>
    <property type="gene ID" value="OMERI06G17030"/>
</dbReference>
<reference evidence="1" key="1">
    <citation type="submission" date="2015-04" db="UniProtKB">
        <authorList>
            <consortium name="EnsemblPlants"/>
        </authorList>
    </citation>
    <scope>IDENTIFICATION</scope>
</reference>
<accession>A0A0E0E282</accession>
<dbReference type="EnsemblPlants" id="OMERI06G17030.1">
    <property type="protein sequence ID" value="OMERI06G17030.1"/>
    <property type="gene ID" value="OMERI06G17030"/>
</dbReference>